<dbReference type="InterPro" id="IPR023168">
    <property type="entry name" value="GatB_Yqey_C_2"/>
</dbReference>
<comment type="catalytic activity">
    <reaction evidence="9 10">
        <text>L-glutamyl-tRNA(Gln) + L-glutamine + ATP + H2O = L-glutaminyl-tRNA(Gln) + L-glutamate + ADP + phosphate + H(+)</text>
        <dbReference type="Rhea" id="RHEA:17521"/>
        <dbReference type="Rhea" id="RHEA-COMP:9681"/>
        <dbReference type="Rhea" id="RHEA-COMP:9684"/>
        <dbReference type="ChEBI" id="CHEBI:15377"/>
        <dbReference type="ChEBI" id="CHEBI:15378"/>
        <dbReference type="ChEBI" id="CHEBI:29985"/>
        <dbReference type="ChEBI" id="CHEBI:30616"/>
        <dbReference type="ChEBI" id="CHEBI:43474"/>
        <dbReference type="ChEBI" id="CHEBI:58359"/>
        <dbReference type="ChEBI" id="CHEBI:78520"/>
        <dbReference type="ChEBI" id="CHEBI:78521"/>
        <dbReference type="ChEBI" id="CHEBI:456216"/>
    </reaction>
</comment>
<dbReference type="HAMAP" id="MF_00121">
    <property type="entry name" value="GatB"/>
    <property type="match status" value="1"/>
</dbReference>
<dbReference type="NCBIfam" id="TIGR00133">
    <property type="entry name" value="gatB"/>
    <property type="match status" value="1"/>
</dbReference>
<dbReference type="GO" id="GO:0032543">
    <property type="term" value="P:mitochondrial translation"/>
    <property type="evidence" value="ECO:0007669"/>
    <property type="project" value="UniProtKB-UniRule"/>
</dbReference>
<dbReference type="GO" id="GO:0005524">
    <property type="term" value="F:ATP binding"/>
    <property type="evidence" value="ECO:0007669"/>
    <property type="project" value="UniProtKB-KW"/>
</dbReference>
<dbReference type="FunFam" id="1.10.10.410:FF:000001">
    <property type="entry name" value="Aspartyl/glutamyl-tRNA(Asn/Gln) amidotransferase subunit B"/>
    <property type="match status" value="1"/>
</dbReference>
<dbReference type="GO" id="GO:0030956">
    <property type="term" value="C:glutamyl-tRNA(Gln) amidotransferase complex"/>
    <property type="evidence" value="ECO:0007669"/>
    <property type="project" value="UniProtKB-UniRule"/>
</dbReference>
<proteinExistence type="inferred from homology"/>
<evidence type="ECO:0000256" key="6">
    <source>
        <dbReference type="ARBA" id="ARBA00022917"/>
    </source>
</evidence>
<comment type="subunit">
    <text evidence="2">Heterotrimer of A, B and C subunits.</text>
</comment>
<keyword evidence="3 10" id="KW-0436">Ligase</keyword>
<evidence type="ECO:0000256" key="9">
    <source>
        <dbReference type="ARBA" id="ARBA00047913"/>
    </source>
</evidence>
<reference evidence="13" key="1">
    <citation type="submission" date="2021-01" db="EMBL/GenBank/DDBJ databases">
        <authorList>
            <person name="Corre E."/>
            <person name="Pelletier E."/>
            <person name="Niang G."/>
            <person name="Scheremetjew M."/>
            <person name="Finn R."/>
            <person name="Kale V."/>
            <person name="Holt S."/>
            <person name="Cochrane G."/>
            <person name="Meng A."/>
            <person name="Brown T."/>
            <person name="Cohen L."/>
        </authorList>
    </citation>
    <scope>NUCLEOTIDE SEQUENCE</scope>
    <source>
        <strain evidence="13">SAG 36.94</strain>
    </source>
</reference>
<comment type="subunit">
    <text evidence="10">Subunit of the heterotrimeric GatCAB amidotransferase (AdT) complex, composed of A, B and C subunits.</text>
</comment>
<dbReference type="FunFam" id="1.10.150.380:FF:000001">
    <property type="entry name" value="Aspartyl/glutamyl-tRNA(Asn/Gln) amidotransferase subunit B"/>
    <property type="match status" value="1"/>
</dbReference>
<dbReference type="InterPro" id="IPR014746">
    <property type="entry name" value="Gln_synth/guanido_kin_cat_dom"/>
</dbReference>
<dbReference type="Gene3D" id="1.10.10.410">
    <property type="match status" value="1"/>
</dbReference>
<dbReference type="AlphaFoldDB" id="A0A6T6CYG7"/>
<accession>A0A6T6CYG7</accession>
<evidence type="ECO:0000256" key="8">
    <source>
        <dbReference type="ARBA" id="ARBA00047380"/>
    </source>
</evidence>
<gene>
    <name evidence="12" type="ORF">CCAE0312_LOCUS7448</name>
    <name evidence="13" type="ORF">CCAE0312_LOCUS7449</name>
</gene>
<dbReference type="NCBIfam" id="NF004012">
    <property type="entry name" value="PRK05477.1-2"/>
    <property type="match status" value="1"/>
</dbReference>
<evidence type="ECO:0000256" key="1">
    <source>
        <dbReference type="ARBA" id="ARBA00005306"/>
    </source>
</evidence>
<name>A0A6T6CYG7_9RHOD</name>
<dbReference type="GO" id="GO:0050567">
    <property type="term" value="F:glutaminyl-tRNA synthase (glutamine-hydrolyzing) activity"/>
    <property type="evidence" value="ECO:0007669"/>
    <property type="project" value="UniProtKB-UniRule"/>
</dbReference>
<dbReference type="SMART" id="SM00845">
    <property type="entry name" value="GatB_Yqey"/>
    <property type="match status" value="1"/>
</dbReference>
<dbReference type="InterPro" id="IPR006075">
    <property type="entry name" value="Asn/Gln-tRNA_Trfase_suB/E_cat"/>
</dbReference>
<dbReference type="EMBL" id="HBGH01013272">
    <property type="protein sequence ID" value="CAD9235357.1"/>
    <property type="molecule type" value="Transcribed_RNA"/>
</dbReference>
<keyword evidence="6 10" id="KW-0648">Protein biosynthesis</keyword>
<keyword evidence="5 10" id="KW-0067">ATP-binding</keyword>
<comment type="function">
    <text evidence="10">Allows the formation of correctly charged Gln-tRNA(Gln) through the transamidation of misacylated Glu-tRNA(Gln) in the mitochondria. The reaction takes place in the presence of glutamine and ATP through an activated gamma-phospho-Glu-tRNA(Gln).</text>
</comment>
<comment type="similarity">
    <text evidence="1 10">Belongs to the GatB/GatE family. GatB subfamily.</text>
</comment>
<evidence type="ECO:0000256" key="7">
    <source>
        <dbReference type="ARBA" id="ARBA00024799"/>
    </source>
</evidence>
<organism evidence="13">
    <name type="scientific">Compsopogon caeruleus</name>
    <dbReference type="NCBI Taxonomy" id="31354"/>
    <lineage>
        <taxon>Eukaryota</taxon>
        <taxon>Rhodophyta</taxon>
        <taxon>Compsopogonophyceae</taxon>
        <taxon>Compsopogonales</taxon>
        <taxon>Compsopogonaceae</taxon>
        <taxon>Compsopogon</taxon>
    </lineage>
</organism>
<dbReference type="SUPFAM" id="SSF89095">
    <property type="entry name" value="GatB/YqeY motif"/>
    <property type="match status" value="1"/>
</dbReference>
<dbReference type="Gene3D" id="1.10.150.380">
    <property type="entry name" value="GatB domain, N-terminal subdomain"/>
    <property type="match status" value="1"/>
</dbReference>
<evidence type="ECO:0000256" key="5">
    <source>
        <dbReference type="ARBA" id="ARBA00022840"/>
    </source>
</evidence>
<dbReference type="Pfam" id="PF02637">
    <property type="entry name" value="GatB_Yqey"/>
    <property type="match status" value="1"/>
</dbReference>
<dbReference type="InterPro" id="IPR017959">
    <property type="entry name" value="Asn/Gln-tRNA_amidoTrfase_suB/E"/>
</dbReference>
<dbReference type="EMBL" id="HBGH01013273">
    <property type="protein sequence ID" value="CAD9235358.1"/>
    <property type="molecule type" value="Transcribed_RNA"/>
</dbReference>
<comment type="subcellular location">
    <subcellularLocation>
        <location evidence="10">Mitochondrion</location>
    </subcellularLocation>
</comment>
<evidence type="ECO:0000256" key="4">
    <source>
        <dbReference type="ARBA" id="ARBA00022741"/>
    </source>
</evidence>
<dbReference type="NCBIfam" id="NF004014">
    <property type="entry name" value="PRK05477.1-4"/>
    <property type="match status" value="1"/>
</dbReference>
<dbReference type="EC" id="6.3.5.-" evidence="10"/>
<evidence type="ECO:0000313" key="12">
    <source>
        <dbReference type="EMBL" id="CAD9235357.1"/>
    </source>
</evidence>
<evidence type="ECO:0000256" key="10">
    <source>
        <dbReference type="HAMAP-Rule" id="MF_03147"/>
    </source>
</evidence>
<keyword evidence="4 10" id="KW-0547">Nucleotide-binding</keyword>
<evidence type="ECO:0000256" key="3">
    <source>
        <dbReference type="ARBA" id="ARBA00022598"/>
    </source>
</evidence>
<dbReference type="GO" id="GO:0005739">
    <property type="term" value="C:mitochondrion"/>
    <property type="evidence" value="ECO:0007669"/>
    <property type="project" value="UniProtKB-SubCell"/>
</dbReference>
<dbReference type="PANTHER" id="PTHR11659">
    <property type="entry name" value="GLUTAMYL-TRNA GLN AMIDOTRANSFERASE SUBUNIT B MITOCHONDRIAL AND PROKARYOTIC PET112-RELATED"/>
    <property type="match status" value="1"/>
</dbReference>
<dbReference type="InterPro" id="IPR004413">
    <property type="entry name" value="GatB"/>
</dbReference>
<evidence type="ECO:0000313" key="13">
    <source>
        <dbReference type="EMBL" id="CAD9235358.1"/>
    </source>
</evidence>
<feature type="domain" description="Asn/Gln amidotransferase" evidence="11">
    <location>
        <begin position="420"/>
        <end position="567"/>
    </location>
</feature>
<evidence type="ECO:0000256" key="2">
    <source>
        <dbReference type="ARBA" id="ARBA00011123"/>
    </source>
</evidence>
<dbReference type="InterPro" id="IPR018027">
    <property type="entry name" value="Asn/Gln_amidotransferase"/>
</dbReference>
<comment type="catalytic activity">
    <reaction evidence="8">
        <text>L-aspartyl-tRNA(Asn) + L-glutamine + ATP + H2O = L-asparaginyl-tRNA(Asn) + L-glutamate + ADP + phosphate + 2 H(+)</text>
        <dbReference type="Rhea" id="RHEA:14513"/>
        <dbReference type="Rhea" id="RHEA-COMP:9674"/>
        <dbReference type="Rhea" id="RHEA-COMP:9677"/>
        <dbReference type="ChEBI" id="CHEBI:15377"/>
        <dbReference type="ChEBI" id="CHEBI:15378"/>
        <dbReference type="ChEBI" id="CHEBI:29985"/>
        <dbReference type="ChEBI" id="CHEBI:30616"/>
        <dbReference type="ChEBI" id="CHEBI:43474"/>
        <dbReference type="ChEBI" id="CHEBI:58359"/>
        <dbReference type="ChEBI" id="CHEBI:78515"/>
        <dbReference type="ChEBI" id="CHEBI:78516"/>
        <dbReference type="ChEBI" id="CHEBI:456216"/>
    </reaction>
</comment>
<dbReference type="PROSITE" id="PS01234">
    <property type="entry name" value="GATB"/>
    <property type="match status" value="1"/>
</dbReference>
<dbReference type="InterPro" id="IPR017958">
    <property type="entry name" value="Gln-tRNA_amidoTrfase_suB_CS"/>
</dbReference>
<dbReference type="PANTHER" id="PTHR11659:SF0">
    <property type="entry name" value="GLUTAMYL-TRNA(GLN) AMIDOTRANSFERASE SUBUNIT B, MITOCHONDRIAL"/>
    <property type="match status" value="1"/>
</dbReference>
<comment type="function">
    <text evidence="7">Allows the formation of correctly charged Asn-tRNA(Asn) or Gln-tRNA(Gln) through the transamidation of misacylated Asp-tRNA(Asn) or Glu-tRNA(Gln) in organisms which lack either or both of asparaginyl-tRNA or glutaminyl-tRNA synthetases. The reaction takes place in the presence of glutamine and ATP through an activated phospho-Asp-tRNA(Asn) or phospho-Glu-tRNA(Gln).</text>
</comment>
<dbReference type="SUPFAM" id="SSF55931">
    <property type="entry name" value="Glutamine synthetase/guanido kinase"/>
    <property type="match status" value="1"/>
</dbReference>
<keyword evidence="10" id="KW-0496">Mitochondrion</keyword>
<protein>
    <recommendedName>
        <fullName evidence="10">Glutamyl-tRNA(Gln) amidotransferase subunit B, mitochondrial</fullName>
        <shortName evidence="10">Glu-AdT subunit B</shortName>
        <ecNumber evidence="10">6.3.5.-</ecNumber>
    </recommendedName>
</protein>
<dbReference type="InterPro" id="IPR003789">
    <property type="entry name" value="Asn/Gln_tRNA_amidoTrase-B-like"/>
</dbReference>
<dbReference type="GO" id="GO:0070681">
    <property type="term" value="P:glutaminyl-tRNAGln biosynthesis via transamidation"/>
    <property type="evidence" value="ECO:0007669"/>
    <property type="project" value="UniProtKB-UniRule"/>
</dbReference>
<sequence length="569" mass="62223">MMAFVVAPGVAVELVGLRGCRWTSVKGSGSGAGLGSGSVSVGGSGLWACSRRRCGRWVRMMSGGGSVGGGGGGKRQKKSRMSPGLAQALDKYEPVVGVEVHVQLDTRTKAFCSCSTRAARTPNANVCPVCMGHPGSLPVLNEKVVEIASKCAMALNCSIAPFSKFDRKNYFYPDTPKNYQISQFDLPIAEHGFLVLSSGKQVGVTRLHMEEDSGKLIHEGSLSGRLADSTHSLVDYNRAGIPLCEIVSEPDMRSGQEAAEYGQELQRVLRFISASDCNMQDGSLRLDVNVSIRPKGQESFGVKVELKNLNSFASVQRAVDYEIERQAGVLDAAGKVIQETRLWDEKELITKTMRVKEGSADYRYFPEPDILPLQLPSTLLDQWKEELPALPADRRARYLEEFELSDYDAFVLTDDIAVADYFEETVAAGAPPKLAVNWIMGDMIAYLKEKKKTVKDSQLRPTGLAELISLIENGTTSGKIMKDLLPELIETGDSASRVIEARGLTLISDEGEIRLLVSEILSANPKEFNEYKAGKVKLFGFFVGKMMEKTRGLVAPQMLNDVLRDMLDN</sequence>
<dbReference type="InterPro" id="IPR042114">
    <property type="entry name" value="GatB_C_1"/>
</dbReference>
<dbReference type="Pfam" id="PF02934">
    <property type="entry name" value="GatB_N"/>
    <property type="match status" value="1"/>
</dbReference>
<evidence type="ECO:0000259" key="11">
    <source>
        <dbReference type="SMART" id="SM00845"/>
    </source>
</evidence>